<accession>A0A0F9CHR5</accession>
<proteinExistence type="predicted"/>
<evidence type="ECO:0000313" key="1">
    <source>
        <dbReference type="EMBL" id="KKK96236.1"/>
    </source>
</evidence>
<comment type="caution">
    <text evidence="1">The sequence shown here is derived from an EMBL/GenBank/DDBJ whole genome shotgun (WGS) entry which is preliminary data.</text>
</comment>
<dbReference type="AlphaFoldDB" id="A0A0F9CHR5"/>
<organism evidence="1">
    <name type="scientific">marine sediment metagenome</name>
    <dbReference type="NCBI Taxonomy" id="412755"/>
    <lineage>
        <taxon>unclassified sequences</taxon>
        <taxon>metagenomes</taxon>
        <taxon>ecological metagenomes</taxon>
    </lineage>
</organism>
<feature type="non-terminal residue" evidence="1">
    <location>
        <position position="65"/>
    </location>
</feature>
<dbReference type="EMBL" id="LAZR01046567">
    <property type="protein sequence ID" value="KKK96236.1"/>
    <property type="molecule type" value="Genomic_DNA"/>
</dbReference>
<name>A0A0F9CHR5_9ZZZZ</name>
<protein>
    <submittedName>
        <fullName evidence="1">Uncharacterized protein</fullName>
    </submittedName>
</protein>
<gene>
    <name evidence="1" type="ORF">LCGC14_2664750</name>
</gene>
<reference evidence="1" key="1">
    <citation type="journal article" date="2015" name="Nature">
        <title>Complex archaea that bridge the gap between prokaryotes and eukaryotes.</title>
        <authorList>
            <person name="Spang A."/>
            <person name="Saw J.H."/>
            <person name="Jorgensen S.L."/>
            <person name="Zaremba-Niedzwiedzka K."/>
            <person name="Martijn J."/>
            <person name="Lind A.E."/>
            <person name="van Eijk R."/>
            <person name="Schleper C."/>
            <person name="Guy L."/>
            <person name="Ettema T.J."/>
        </authorList>
    </citation>
    <scope>NUCLEOTIDE SEQUENCE</scope>
</reference>
<sequence length="65" mass="7496">MKQKPKNLKSVIIISDKLSLEQLEQLGVNEPLMVVDPDDKDSGKFGKFRRVYKTIITKRPILELL</sequence>